<proteinExistence type="predicted"/>
<dbReference type="RefSeq" id="WP_186871755.1">
    <property type="nucleotide sequence ID" value="NZ_JACOOR010000003.1"/>
</dbReference>
<evidence type="ECO:0000313" key="2">
    <source>
        <dbReference type="EMBL" id="MBC5659392.1"/>
    </source>
</evidence>
<dbReference type="Proteomes" id="UP000649345">
    <property type="component" value="Unassembled WGS sequence"/>
</dbReference>
<evidence type="ECO:0000259" key="1">
    <source>
        <dbReference type="PROSITE" id="PS51186"/>
    </source>
</evidence>
<dbReference type="InterPro" id="IPR051531">
    <property type="entry name" value="N-acetyltransferase"/>
</dbReference>
<protein>
    <submittedName>
        <fullName evidence="2">GNAT family N-acetyltransferase</fullName>
    </submittedName>
</protein>
<dbReference type="SUPFAM" id="SSF55729">
    <property type="entry name" value="Acyl-CoA N-acyltransferases (Nat)"/>
    <property type="match status" value="1"/>
</dbReference>
<evidence type="ECO:0000313" key="3">
    <source>
        <dbReference type="Proteomes" id="UP000649345"/>
    </source>
</evidence>
<sequence length="290" mass="33454">MLKGLILEVTGGGLLKENLNRDGLPWRETVGGTAAELRRAAGELAAQPRELLCLVETDRQEKIALEGGFFCIGYLNPQLPDERLSGCKILLEGFQEVDAPFLRNVHTRALGLPVQIAETEHLLIREMTLSDLEEVNELYRRNGSFQIEEAEETRGLTPQEEEEKVRAYIDYMYGLYQFGMWVVIEKNSGRLIGRAGFGIADYLDFSEVDLGYLMDRDYRRRGYAEEACRAVLAYGTRTLEFEQVAAYVEEENQKSQRLLEKLGFDRERIFRYHEKKLYRYIWKNKGETDA</sequence>
<reference evidence="2" key="1">
    <citation type="submission" date="2020-08" db="EMBL/GenBank/DDBJ databases">
        <title>Genome public.</title>
        <authorList>
            <person name="Liu C."/>
            <person name="Sun Q."/>
        </authorList>
    </citation>
    <scope>NUCLEOTIDE SEQUENCE</scope>
    <source>
        <strain evidence="2">NSJ-68</strain>
    </source>
</reference>
<comment type="caution">
    <text evidence="2">The sequence shown here is derived from an EMBL/GenBank/DDBJ whole genome shotgun (WGS) entry which is preliminary data.</text>
</comment>
<dbReference type="Gene3D" id="3.40.630.30">
    <property type="match status" value="1"/>
</dbReference>
<dbReference type="Pfam" id="PF13302">
    <property type="entry name" value="Acetyltransf_3"/>
    <property type="match status" value="1"/>
</dbReference>
<dbReference type="PANTHER" id="PTHR43792">
    <property type="entry name" value="GNAT FAMILY, PUTATIVE (AFU_ORTHOLOGUE AFUA_3G00765)-RELATED-RELATED"/>
    <property type="match status" value="1"/>
</dbReference>
<dbReference type="PANTHER" id="PTHR43792:SF1">
    <property type="entry name" value="N-ACETYLTRANSFERASE DOMAIN-CONTAINING PROTEIN"/>
    <property type="match status" value="1"/>
</dbReference>
<organism evidence="2 3">
    <name type="scientific">Anaerosacchariphilus hominis</name>
    <dbReference type="NCBI Taxonomy" id="2763017"/>
    <lineage>
        <taxon>Bacteria</taxon>
        <taxon>Bacillati</taxon>
        <taxon>Bacillota</taxon>
        <taxon>Clostridia</taxon>
        <taxon>Lachnospirales</taxon>
        <taxon>Lachnospiraceae</taxon>
        <taxon>Anaerosacchariphilus</taxon>
    </lineage>
</organism>
<feature type="domain" description="N-acetyltransferase" evidence="1">
    <location>
        <begin position="122"/>
        <end position="287"/>
    </location>
</feature>
<gene>
    <name evidence="2" type="ORF">H8S44_06375</name>
</gene>
<accession>A0A923RLL7</accession>
<dbReference type="AlphaFoldDB" id="A0A923RLL7"/>
<keyword evidence="3" id="KW-1185">Reference proteome</keyword>
<name>A0A923RLL7_9FIRM</name>
<dbReference type="EMBL" id="JACOOR010000003">
    <property type="protein sequence ID" value="MBC5659392.1"/>
    <property type="molecule type" value="Genomic_DNA"/>
</dbReference>
<dbReference type="PROSITE" id="PS51186">
    <property type="entry name" value="GNAT"/>
    <property type="match status" value="1"/>
</dbReference>
<dbReference type="GO" id="GO:0016747">
    <property type="term" value="F:acyltransferase activity, transferring groups other than amino-acyl groups"/>
    <property type="evidence" value="ECO:0007669"/>
    <property type="project" value="InterPro"/>
</dbReference>
<dbReference type="InterPro" id="IPR016181">
    <property type="entry name" value="Acyl_CoA_acyltransferase"/>
</dbReference>
<dbReference type="InterPro" id="IPR000182">
    <property type="entry name" value="GNAT_dom"/>
</dbReference>